<name>A0A0K2V1X9_LEPSM</name>
<accession>A0A0K2V1X9</accession>
<proteinExistence type="predicted"/>
<dbReference type="EMBL" id="HACA01026806">
    <property type="protein sequence ID" value="CDW44167.1"/>
    <property type="molecule type" value="Transcribed_RNA"/>
</dbReference>
<feature type="non-terminal residue" evidence="1">
    <location>
        <position position="1"/>
    </location>
</feature>
<sequence>KYLFSAVSLTQSGTKIKKRGKSKFIFLLQGGDFKSGTSLDIRILATLRSIFMRVCSSDLADLVKEKIPNVLKILAPCGRYRELPYQGHAQSRK</sequence>
<protein>
    <submittedName>
        <fullName evidence="1">Uncharacterized protein</fullName>
    </submittedName>
</protein>
<evidence type="ECO:0000313" key="1">
    <source>
        <dbReference type="EMBL" id="CDW44167.1"/>
    </source>
</evidence>
<reference evidence="1" key="1">
    <citation type="submission" date="2014-05" db="EMBL/GenBank/DDBJ databases">
        <authorList>
            <person name="Chronopoulou M."/>
        </authorList>
    </citation>
    <scope>NUCLEOTIDE SEQUENCE</scope>
    <source>
        <tissue evidence="1">Whole organism</tissue>
    </source>
</reference>
<organism evidence="1">
    <name type="scientific">Lepeophtheirus salmonis</name>
    <name type="common">Salmon louse</name>
    <name type="synonym">Caligus salmonis</name>
    <dbReference type="NCBI Taxonomy" id="72036"/>
    <lineage>
        <taxon>Eukaryota</taxon>
        <taxon>Metazoa</taxon>
        <taxon>Ecdysozoa</taxon>
        <taxon>Arthropoda</taxon>
        <taxon>Crustacea</taxon>
        <taxon>Multicrustacea</taxon>
        <taxon>Hexanauplia</taxon>
        <taxon>Copepoda</taxon>
        <taxon>Siphonostomatoida</taxon>
        <taxon>Caligidae</taxon>
        <taxon>Lepeophtheirus</taxon>
    </lineage>
</organism>
<dbReference type="AlphaFoldDB" id="A0A0K2V1X9"/>